<feature type="transmembrane region" description="Helical" evidence="6">
    <location>
        <begin position="150"/>
        <end position="170"/>
    </location>
</feature>
<dbReference type="InterPro" id="IPR050189">
    <property type="entry name" value="MFS_Efflux_Transporters"/>
</dbReference>
<keyword evidence="5 6" id="KW-0472">Membrane</keyword>
<evidence type="ECO:0000313" key="9">
    <source>
        <dbReference type="Proteomes" id="UP000319818"/>
    </source>
</evidence>
<dbReference type="PROSITE" id="PS50850">
    <property type="entry name" value="MFS"/>
    <property type="match status" value="1"/>
</dbReference>
<evidence type="ECO:0000313" key="8">
    <source>
        <dbReference type="EMBL" id="TQM43057.1"/>
    </source>
</evidence>
<organism evidence="8 9">
    <name type="scientific">Pseudonocardia cypriaca</name>
    <dbReference type="NCBI Taxonomy" id="882449"/>
    <lineage>
        <taxon>Bacteria</taxon>
        <taxon>Bacillati</taxon>
        <taxon>Actinomycetota</taxon>
        <taxon>Actinomycetes</taxon>
        <taxon>Pseudonocardiales</taxon>
        <taxon>Pseudonocardiaceae</taxon>
        <taxon>Pseudonocardia</taxon>
    </lineage>
</organism>
<feature type="domain" description="Major facilitator superfamily (MFS) profile" evidence="7">
    <location>
        <begin position="26"/>
        <end position="396"/>
    </location>
</feature>
<dbReference type="AlphaFoldDB" id="A0A543GAD8"/>
<comment type="caution">
    <text evidence="8">The sequence shown here is derived from an EMBL/GenBank/DDBJ whole genome shotgun (WGS) entry which is preliminary data.</text>
</comment>
<feature type="transmembrane region" description="Helical" evidence="6">
    <location>
        <begin position="92"/>
        <end position="110"/>
    </location>
</feature>
<dbReference type="PANTHER" id="PTHR43124:SF3">
    <property type="entry name" value="CHLORAMPHENICOL EFFLUX PUMP RV0191"/>
    <property type="match status" value="1"/>
</dbReference>
<dbReference type="Pfam" id="PF07690">
    <property type="entry name" value="MFS_1"/>
    <property type="match status" value="1"/>
</dbReference>
<feature type="transmembrane region" description="Helical" evidence="6">
    <location>
        <begin position="309"/>
        <end position="330"/>
    </location>
</feature>
<proteinExistence type="predicted"/>
<dbReference type="OrthoDB" id="2810795at2"/>
<dbReference type="InterPro" id="IPR020846">
    <property type="entry name" value="MFS_dom"/>
</dbReference>
<feature type="transmembrane region" description="Helical" evidence="6">
    <location>
        <begin position="62"/>
        <end position="80"/>
    </location>
</feature>
<dbReference type="SUPFAM" id="SSF103473">
    <property type="entry name" value="MFS general substrate transporter"/>
    <property type="match status" value="1"/>
</dbReference>
<dbReference type="Gene3D" id="1.20.1250.20">
    <property type="entry name" value="MFS general substrate transporter like domains"/>
    <property type="match status" value="1"/>
</dbReference>
<feature type="transmembrane region" description="Helical" evidence="6">
    <location>
        <begin position="116"/>
        <end position="138"/>
    </location>
</feature>
<evidence type="ECO:0000259" key="7">
    <source>
        <dbReference type="PROSITE" id="PS50850"/>
    </source>
</evidence>
<evidence type="ECO:0000256" key="4">
    <source>
        <dbReference type="ARBA" id="ARBA00022989"/>
    </source>
</evidence>
<evidence type="ECO:0000256" key="3">
    <source>
        <dbReference type="ARBA" id="ARBA00022692"/>
    </source>
</evidence>
<comment type="subcellular location">
    <subcellularLocation>
        <location evidence="1">Cell membrane</location>
        <topology evidence="1">Multi-pass membrane protein</topology>
    </subcellularLocation>
</comment>
<dbReference type="GO" id="GO:0022857">
    <property type="term" value="F:transmembrane transporter activity"/>
    <property type="evidence" value="ECO:0007669"/>
    <property type="project" value="InterPro"/>
</dbReference>
<keyword evidence="9" id="KW-1185">Reference proteome</keyword>
<feature type="transmembrane region" description="Helical" evidence="6">
    <location>
        <begin position="176"/>
        <end position="199"/>
    </location>
</feature>
<dbReference type="Proteomes" id="UP000319818">
    <property type="component" value="Unassembled WGS sequence"/>
</dbReference>
<evidence type="ECO:0000256" key="2">
    <source>
        <dbReference type="ARBA" id="ARBA00022475"/>
    </source>
</evidence>
<keyword evidence="2" id="KW-1003">Cell membrane</keyword>
<feature type="transmembrane region" description="Helical" evidence="6">
    <location>
        <begin position="372"/>
        <end position="392"/>
    </location>
</feature>
<sequence>MWLDSQHRPIHLRYMSVVRQRPPALATVVLTAGVVVVGAQAFVLAPLLPDVAAGLGSTTAEAGRALSAYGAGIVASALVLGRRLDTLPRRAVLMAGMGALAVAAAGSAVAPHWSLLALAQLLGGVGVGVLLPATYALAAELAPPGAAARATGRVLTGWSIALVAGVPLATVLGDAIGWRAAFGALAALCAAQASLYALLPSASPGGPSRGALIAALRAPGVATLLTGVLAFMAAFYGVFAFVGVEVRTLHGGGATTAGLVALAYGIGFGVAAGADRLLDRFGTARLVAPALALLAAVYLALAATTRAYALFLAIAVVWGLVNHVGLTLLLSRLAEVAPGRRGAVLALNTAATYGGAAVAGALAGPVYEGVGFGWLAVTAAVLLALAVPVTAARRTPS</sequence>
<accession>A0A543GAD8</accession>
<name>A0A543GAD8_9PSEU</name>
<keyword evidence="4 6" id="KW-1133">Transmembrane helix</keyword>
<dbReference type="GO" id="GO:0005886">
    <property type="term" value="C:plasma membrane"/>
    <property type="evidence" value="ECO:0007669"/>
    <property type="project" value="UniProtKB-SubCell"/>
</dbReference>
<feature type="transmembrane region" description="Helical" evidence="6">
    <location>
        <begin position="21"/>
        <end position="42"/>
    </location>
</feature>
<keyword evidence="3 6" id="KW-0812">Transmembrane</keyword>
<feature type="transmembrane region" description="Helical" evidence="6">
    <location>
        <begin position="342"/>
        <end position="366"/>
    </location>
</feature>
<reference evidence="8 9" key="1">
    <citation type="submission" date="2019-06" db="EMBL/GenBank/DDBJ databases">
        <title>Sequencing the genomes of 1000 actinobacteria strains.</title>
        <authorList>
            <person name="Klenk H.-P."/>
        </authorList>
    </citation>
    <scope>NUCLEOTIDE SEQUENCE [LARGE SCALE GENOMIC DNA]</scope>
    <source>
        <strain evidence="8 9">DSM 45511</strain>
    </source>
</reference>
<evidence type="ECO:0000256" key="6">
    <source>
        <dbReference type="SAM" id="Phobius"/>
    </source>
</evidence>
<evidence type="ECO:0000256" key="1">
    <source>
        <dbReference type="ARBA" id="ARBA00004651"/>
    </source>
</evidence>
<feature type="transmembrane region" description="Helical" evidence="6">
    <location>
        <begin position="286"/>
        <end position="303"/>
    </location>
</feature>
<dbReference type="InterPro" id="IPR036259">
    <property type="entry name" value="MFS_trans_sf"/>
</dbReference>
<gene>
    <name evidence="8" type="ORF">FB388_0396</name>
</gene>
<evidence type="ECO:0000256" key="5">
    <source>
        <dbReference type="ARBA" id="ARBA00023136"/>
    </source>
</evidence>
<protein>
    <submittedName>
        <fullName evidence="8">Putative MFS family arabinose efflux permease</fullName>
    </submittedName>
</protein>
<dbReference type="PANTHER" id="PTHR43124">
    <property type="entry name" value="PURINE EFFLUX PUMP PBUE"/>
    <property type="match status" value="1"/>
</dbReference>
<dbReference type="InterPro" id="IPR011701">
    <property type="entry name" value="MFS"/>
</dbReference>
<feature type="transmembrane region" description="Helical" evidence="6">
    <location>
        <begin position="220"/>
        <end position="242"/>
    </location>
</feature>
<feature type="transmembrane region" description="Helical" evidence="6">
    <location>
        <begin position="254"/>
        <end position="274"/>
    </location>
</feature>
<dbReference type="EMBL" id="VFPH01000001">
    <property type="protein sequence ID" value="TQM43057.1"/>
    <property type="molecule type" value="Genomic_DNA"/>
</dbReference>